<proteinExistence type="predicted"/>
<protein>
    <recommendedName>
        <fullName evidence="3">DUF2281 domain-containing protein</fullName>
    </recommendedName>
</protein>
<accession>A0ABU5TT64</accession>
<comment type="caution">
    <text evidence="1">The sequence shown here is derived from an EMBL/GenBank/DDBJ whole genome shotgun (WGS) entry which is preliminary data.</text>
</comment>
<dbReference type="EMBL" id="JAYGHT010000006">
    <property type="protein sequence ID" value="MEA5518087.1"/>
    <property type="molecule type" value="Genomic_DNA"/>
</dbReference>
<name>A0ABU5TT64_9CYAN</name>
<evidence type="ECO:0000313" key="2">
    <source>
        <dbReference type="Proteomes" id="UP001301728"/>
    </source>
</evidence>
<gene>
    <name evidence="1" type="ORF">VB854_03885</name>
</gene>
<evidence type="ECO:0008006" key="3">
    <source>
        <dbReference type="Google" id="ProtNLM"/>
    </source>
</evidence>
<reference evidence="1 2" key="1">
    <citation type="submission" date="2023-12" db="EMBL/GenBank/DDBJ databases">
        <title>Baltic Sea Cyanobacteria.</title>
        <authorList>
            <person name="Delbaje E."/>
            <person name="Fewer D.P."/>
            <person name="Shishido T.K."/>
        </authorList>
    </citation>
    <scope>NUCLEOTIDE SEQUENCE [LARGE SCALE GENOMIC DNA]</scope>
    <source>
        <strain evidence="1 2">CCNP 1315</strain>
    </source>
</reference>
<dbReference type="Proteomes" id="UP001301728">
    <property type="component" value="Unassembled WGS sequence"/>
</dbReference>
<evidence type="ECO:0000313" key="1">
    <source>
        <dbReference type="EMBL" id="MEA5518087.1"/>
    </source>
</evidence>
<keyword evidence="2" id="KW-1185">Reference proteome</keyword>
<organism evidence="1 2">
    <name type="scientific">Limnoraphis robusta CCNP1315</name>
    <dbReference type="NCBI Taxonomy" id="3110306"/>
    <lineage>
        <taxon>Bacteria</taxon>
        <taxon>Bacillati</taxon>
        <taxon>Cyanobacteriota</taxon>
        <taxon>Cyanophyceae</taxon>
        <taxon>Oscillatoriophycideae</taxon>
        <taxon>Oscillatoriales</taxon>
        <taxon>Sirenicapillariaceae</taxon>
        <taxon>Limnoraphis</taxon>
    </lineage>
</organism>
<sequence length="78" mass="9295">MQVTKESLKQEIDQLNDEQLKQIAEFIEFIKFRSRFNQKGVNLEQFASLYQEFADEDQELAEMGMADYVEQLRQEDQA</sequence>
<dbReference type="RefSeq" id="WP_323274896.1">
    <property type="nucleotide sequence ID" value="NZ_JAYGHT010000006.1"/>
</dbReference>